<feature type="chain" id="PRO_5038548799" evidence="5">
    <location>
        <begin position="34"/>
        <end position="159"/>
    </location>
</feature>
<organism evidence="6 7">
    <name type="scientific">Adiantum capillus-veneris</name>
    <name type="common">Maidenhair fern</name>
    <dbReference type="NCBI Taxonomy" id="13818"/>
    <lineage>
        <taxon>Eukaryota</taxon>
        <taxon>Viridiplantae</taxon>
        <taxon>Streptophyta</taxon>
        <taxon>Embryophyta</taxon>
        <taxon>Tracheophyta</taxon>
        <taxon>Polypodiopsida</taxon>
        <taxon>Polypodiidae</taxon>
        <taxon>Polypodiales</taxon>
        <taxon>Pteridineae</taxon>
        <taxon>Pteridaceae</taxon>
        <taxon>Vittarioideae</taxon>
        <taxon>Adiantum</taxon>
    </lineage>
</organism>
<keyword evidence="3" id="KW-0221">Differentiation</keyword>
<feature type="compositionally biased region" description="Polar residues" evidence="4">
    <location>
        <begin position="121"/>
        <end position="137"/>
    </location>
</feature>
<comment type="similarity">
    <text evidence="1">Belongs to the CLV3/ESR signal peptide family.</text>
</comment>
<evidence type="ECO:0000256" key="2">
    <source>
        <dbReference type="ARBA" id="ARBA00022473"/>
    </source>
</evidence>
<dbReference type="InterPro" id="IPR039618">
    <property type="entry name" value="CLE9-13"/>
</dbReference>
<sequence length="159" mass="17389">MHAVTMGKKRVMVGAINTILILLLLQFMKQCSSSSSHDDDGDAFADDTLSRRNDTVESAPRHWPRRMLGSQEPASNKTSYGIPDHKHKVTHKSPMDGSRASSSNTINVPEEKDPGDRLQAQDCSSSSRVHCANNGTSGIDPRYGVEKRLVPTGPNPLHN</sequence>
<feature type="signal peptide" evidence="5">
    <location>
        <begin position="1"/>
        <end position="33"/>
    </location>
</feature>
<evidence type="ECO:0000256" key="5">
    <source>
        <dbReference type="SAM" id="SignalP"/>
    </source>
</evidence>
<dbReference type="OrthoDB" id="1938212at2759"/>
<accession>A0A9D4U942</accession>
<keyword evidence="7" id="KW-1185">Reference proteome</keyword>
<gene>
    <name evidence="6" type="ORF">GOP47_0022295</name>
</gene>
<keyword evidence="5" id="KW-0732">Signal</keyword>
<dbReference type="AlphaFoldDB" id="A0A9D4U942"/>
<dbReference type="PANTHER" id="PTHR34359:SF24">
    <property type="entry name" value="INACTIVE PROTEIN FON2 SPARE1"/>
    <property type="match status" value="1"/>
</dbReference>
<evidence type="ECO:0000256" key="1">
    <source>
        <dbReference type="ARBA" id="ARBA00005416"/>
    </source>
</evidence>
<dbReference type="PANTHER" id="PTHR34359">
    <property type="entry name" value="CLAVATA3/ESR (CLE)-RELATED PROTEIN 10"/>
    <property type="match status" value="1"/>
</dbReference>
<dbReference type="Proteomes" id="UP000886520">
    <property type="component" value="Chromosome 21"/>
</dbReference>
<evidence type="ECO:0000256" key="3">
    <source>
        <dbReference type="ARBA" id="ARBA00022782"/>
    </source>
</evidence>
<evidence type="ECO:0000313" key="6">
    <source>
        <dbReference type="EMBL" id="KAI5063748.1"/>
    </source>
</evidence>
<keyword evidence="2" id="KW-0217">Developmental protein</keyword>
<feature type="region of interest" description="Disordered" evidence="4">
    <location>
        <begin position="35"/>
        <end position="159"/>
    </location>
</feature>
<comment type="caution">
    <text evidence="6">The sequence shown here is derived from an EMBL/GenBank/DDBJ whole genome shotgun (WGS) entry which is preliminary data.</text>
</comment>
<dbReference type="EMBL" id="JABFUD020000021">
    <property type="protein sequence ID" value="KAI5063748.1"/>
    <property type="molecule type" value="Genomic_DNA"/>
</dbReference>
<protein>
    <submittedName>
        <fullName evidence="6">Uncharacterized protein</fullName>
    </submittedName>
</protein>
<evidence type="ECO:0000256" key="4">
    <source>
        <dbReference type="SAM" id="MobiDB-lite"/>
    </source>
</evidence>
<reference evidence="6" key="1">
    <citation type="submission" date="2021-01" db="EMBL/GenBank/DDBJ databases">
        <title>Adiantum capillus-veneris genome.</title>
        <authorList>
            <person name="Fang Y."/>
            <person name="Liao Q."/>
        </authorList>
    </citation>
    <scope>NUCLEOTIDE SEQUENCE</scope>
    <source>
        <strain evidence="6">H3</strain>
        <tissue evidence="6">Leaf</tissue>
    </source>
</reference>
<evidence type="ECO:0000313" key="7">
    <source>
        <dbReference type="Proteomes" id="UP000886520"/>
    </source>
</evidence>
<dbReference type="GO" id="GO:0030154">
    <property type="term" value="P:cell differentiation"/>
    <property type="evidence" value="ECO:0007669"/>
    <property type="project" value="UniProtKB-KW"/>
</dbReference>
<name>A0A9D4U942_ADICA</name>
<proteinExistence type="inferred from homology"/>